<gene>
    <name evidence="3" type="ORF">RD2015_4618</name>
</gene>
<evidence type="ECO:0000256" key="1">
    <source>
        <dbReference type="ARBA" id="ARBA00006499"/>
    </source>
</evidence>
<dbReference type="Pfam" id="PF02230">
    <property type="entry name" value="Abhydrolase_2"/>
    <property type="match status" value="1"/>
</dbReference>
<dbReference type="EMBL" id="CP013729">
    <property type="protein sequence ID" value="ALV09059.1"/>
    <property type="molecule type" value="Genomic_DNA"/>
</dbReference>
<accession>A0A0U3N1A2</accession>
<dbReference type="GO" id="GO:0016787">
    <property type="term" value="F:hydrolase activity"/>
    <property type="evidence" value="ECO:0007669"/>
    <property type="project" value="UniProtKB-KW"/>
</dbReference>
<reference evidence="3 4" key="1">
    <citation type="submission" date="2015-12" db="EMBL/GenBank/DDBJ databases">
        <title>Complete genome of Roseateles depolymerans KCTC 42856.</title>
        <authorList>
            <person name="Kim K.M."/>
        </authorList>
    </citation>
    <scope>NUCLEOTIDE SEQUENCE [LARGE SCALE GENOMIC DNA]</scope>
    <source>
        <strain evidence="3 4">KCTC 42856</strain>
    </source>
</reference>
<dbReference type="SUPFAM" id="SSF53474">
    <property type="entry name" value="alpha/beta-Hydrolases"/>
    <property type="match status" value="1"/>
</dbReference>
<organism evidence="3 4">
    <name type="scientific">Roseateles depolymerans</name>
    <dbReference type="NCBI Taxonomy" id="76731"/>
    <lineage>
        <taxon>Bacteria</taxon>
        <taxon>Pseudomonadati</taxon>
        <taxon>Pseudomonadota</taxon>
        <taxon>Betaproteobacteria</taxon>
        <taxon>Burkholderiales</taxon>
        <taxon>Sphaerotilaceae</taxon>
        <taxon>Roseateles</taxon>
    </lineage>
</organism>
<dbReference type="RefSeq" id="WP_058936897.1">
    <property type="nucleotide sequence ID" value="NZ_CP013729.1"/>
</dbReference>
<sequence length="234" mass="25562">MTQTAHVLVPQDGPPELLFVLLHGAGADGEQMRPLAEALHRQYPRAALVMPNGFQPFEGIPGGGAGFQWFSERGDETLRALQLSAAVPSLVALVRQWAEKLSLTWDRVALGGFSQGAMLALEALQQEEALAGRVLAFAGGYAYWPQHAPQDVCIHLLHGKDDTELPYPPLLSAAQELVSLGADITADVLPHVGHELHPQLIDRAMEQLRTFIPARLWREAVLTAAEQDKTEPRH</sequence>
<dbReference type="AlphaFoldDB" id="A0A0U3N1A2"/>
<evidence type="ECO:0000313" key="3">
    <source>
        <dbReference type="EMBL" id="ALV09059.1"/>
    </source>
</evidence>
<keyword evidence="2 3" id="KW-0378">Hydrolase</keyword>
<dbReference type="PANTHER" id="PTHR10655">
    <property type="entry name" value="LYSOPHOSPHOLIPASE-RELATED"/>
    <property type="match status" value="1"/>
</dbReference>
<keyword evidence="4" id="KW-1185">Reference proteome</keyword>
<dbReference type="InterPro" id="IPR003140">
    <property type="entry name" value="PLipase/COase/thioEstase"/>
</dbReference>
<proteinExistence type="inferred from homology"/>
<dbReference type="Proteomes" id="UP000060699">
    <property type="component" value="Chromosome"/>
</dbReference>
<dbReference type="InterPro" id="IPR050565">
    <property type="entry name" value="LYPA1-2/EST-like"/>
</dbReference>
<dbReference type="STRING" id="76731.RD2015_4618"/>
<comment type="similarity">
    <text evidence="1">Belongs to the AB hydrolase superfamily. AB hydrolase 2 family.</text>
</comment>
<dbReference type="KEGG" id="rdp:RD2015_4618"/>
<evidence type="ECO:0000313" key="4">
    <source>
        <dbReference type="Proteomes" id="UP000060699"/>
    </source>
</evidence>
<dbReference type="NCBIfam" id="NF008525">
    <property type="entry name" value="PRK11460.1"/>
    <property type="match status" value="1"/>
</dbReference>
<dbReference type="InterPro" id="IPR029058">
    <property type="entry name" value="AB_hydrolase_fold"/>
</dbReference>
<dbReference type="PANTHER" id="PTHR10655:SF17">
    <property type="entry name" value="LYSOPHOSPHOLIPASE-LIKE PROTEIN 1"/>
    <property type="match status" value="1"/>
</dbReference>
<evidence type="ECO:0000256" key="2">
    <source>
        <dbReference type="ARBA" id="ARBA00022801"/>
    </source>
</evidence>
<dbReference type="OrthoDB" id="9801763at2"/>
<protein>
    <submittedName>
        <fullName evidence="3">Hydrolase</fullName>
    </submittedName>
</protein>
<name>A0A0U3N1A2_9BURK</name>
<dbReference type="Gene3D" id="3.40.50.1820">
    <property type="entry name" value="alpha/beta hydrolase"/>
    <property type="match status" value="1"/>
</dbReference>